<feature type="compositionally biased region" description="Basic and acidic residues" evidence="1">
    <location>
        <begin position="36"/>
        <end position="58"/>
    </location>
</feature>
<reference evidence="4" key="1">
    <citation type="submission" date="2011-03" db="EMBL/GenBank/DDBJ databases">
        <title>The genome sequence of Vavraia culicis strain floridensis.</title>
        <authorList>
            <consortium name="The Broad Institute Genome Sequencing Platform"/>
            <person name="Cuomo C."/>
            <person name="Becnel J."/>
            <person name="Sanscrainte N."/>
            <person name="Young S.K."/>
            <person name="Zeng Q."/>
            <person name="Gargeya S."/>
            <person name="Fitzgerald M."/>
            <person name="Haas B."/>
            <person name="Abouelleil A."/>
            <person name="Alvarado L."/>
            <person name="Arachchi H.M."/>
            <person name="Berlin A."/>
            <person name="Chapman S.B."/>
            <person name="Gearin G."/>
            <person name="Goldberg J."/>
            <person name="Griggs A."/>
            <person name="Gujja S."/>
            <person name="Hansen M."/>
            <person name="Heiman D."/>
            <person name="Howarth C."/>
            <person name="Larimer J."/>
            <person name="Lui A."/>
            <person name="MacDonald P.J.P."/>
            <person name="McCowen C."/>
            <person name="Montmayeur A."/>
            <person name="Murphy C."/>
            <person name="Neiman D."/>
            <person name="Pearson M."/>
            <person name="Priest M."/>
            <person name="Roberts A."/>
            <person name="Saif S."/>
            <person name="Shea T."/>
            <person name="Sisk P."/>
            <person name="Stolte C."/>
            <person name="Sykes S."/>
            <person name="Wortman J."/>
            <person name="Nusbaum C."/>
            <person name="Birren B."/>
        </authorList>
    </citation>
    <scope>NUCLEOTIDE SEQUENCE [LARGE SCALE GENOMIC DNA]</scope>
    <source>
        <strain evidence="4">floridensis</strain>
    </source>
</reference>
<gene>
    <name evidence="3" type="ORF">VCUG_01818</name>
</gene>
<dbReference type="HOGENOM" id="CLU_2063254_0_0_1"/>
<dbReference type="VEuPathDB" id="MicrosporidiaDB:VCUG_01818"/>
<protein>
    <submittedName>
        <fullName evidence="3">Uncharacterized protein</fullName>
    </submittedName>
</protein>
<dbReference type="RefSeq" id="XP_008074832.1">
    <property type="nucleotide sequence ID" value="XM_008076641.1"/>
</dbReference>
<feature type="compositionally biased region" description="Basic and acidic residues" evidence="1">
    <location>
        <begin position="73"/>
        <end position="92"/>
    </location>
</feature>
<dbReference type="OrthoDB" id="10455777at2759"/>
<accession>L2GTN6</accession>
<evidence type="ECO:0000313" key="3">
    <source>
        <dbReference type="EMBL" id="ELA46668.1"/>
    </source>
</evidence>
<feature type="signal peptide" evidence="2">
    <location>
        <begin position="1"/>
        <end position="16"/>
    </location>
</feature>
<feature type="chain" id="PRO_5003960253" evidence="2">
    <location>
        <begin position="17"/>
        <end position="119"/>
    </location>
</feature>
<name>L2GTN6_VAVCU</name>
<dbReference type="GeneID" id="19879689"/>
<dbReference type="OMA" id="YTVCDED"/>
<dbReference type="InParanoid" id="L2GTN6"/>
<evidence type="ECO:0000256" key="2">
    <source>
        <dbReference type="SAM" id="SignalP"/>
    </source>
</evidence>
<evidence type="ECO:0000313" key="4">
    <source>
        <dbReference type="Proteomes" id="UP000011081"/>
    </source>
</evidence>
<evidence type="ECO:0000256" key="1">
    <source>
        <dbReference type="SAM" id="MobiDB-lite"/>
    </source>
</evidence>
<dbReference type="AlphaFoldDB" id="L2GTN6"/>
<proteinExistence type="predicted"/>
<organism evidence="3 4">
    <name type="scientific">Vavraia culicis (isolate floridensis)</name>
    <name type="common">Microsporidian parasite</name>
    <dbReference type="NCBI Taxonomy" id="948595"/>
    <lineage>
        <taxon>Eukaryota</taxon>
        <taxon>Fungi</taxon>
        <taxon>Fungi incertae sedis</taxon>
        <taxon>Microsporidia</taxon>
        <taxon>Pleistophoridae</taxon>
        <taxon>Vavraia</taxon>
    </lineage>
</organism>
<dbReference type="EMBL" id="GL877436">
    <property type="protein sequence ID" value="ELA46668.1"/>
    <property type="molecule type" value="Genomic_DNA"/>
</dbReference>
<feature type="region of interest" description="Disordered" evidence="1">
    <location>
        <begin position="31"/>
        <end position="119"/>
    </location>
</feature>
<sequence length="119" mass="13816">MRLILCFCSLILTIYGKSIVDNLRSKYDIEQVDGSNKIEESNLADKEDKKEGKDDENYKYTICDDNSNEPTDYEIRKEEGSKEERKKKEDKFTYTVCDEDSTEKSNKTNENNPTKSAGY</sequence>
<keyword evidence="4" id="KW-1185">Reference proteome</keyword>
<dbReference type="Proteomes" id="UP000011081">
    <property type="component" value="Unassembled WGS sequence"/>
</dbReference>
<keyword evidence="2" id="KW-0732">Signal</keyword>
<feature type="compositionally biased region" description="Polar residues" evidence="1">
    <location>
        <begin position="108"/>
        <end position="119"/>
    </location>
</feature>